<evidence type="ECO:0000256" key="1">
    <source>
        <dbReference type="SAM" id="Phobius"/>
    </source>
</evidence>
<protein>
    <recommendedName>
        <fullName evidence="4">Permease</fullName>
    </recommendedName>
</protein>
<name>A0ABN0WH94_9BACI</name>
<keyword evidence="1" id="KW-1133">Transmembrane helix</keyword>
<gene>
    <name evidence="2" type="ORF">GCM10008967_28630</name>
</gene>
<feature type="transmembrane region" description="Helical" evidence="1">
    <location>
        <begin position="58"/>
        <end position="77"/>
    </location>
</feature>
<feature type="transmembrane region" description="Helical" evidence="1">
    <location>
        <begin position="7"/>
        <end position="25"/>
    </location>
</feature>
<dbReference type="Proteomes" id="UP001500782">
    <property type="component" value="Unassembled WGS sequence"/>
</dbReference>
<feature type="transmembrane region" description="Helical" evidence="1">
    <location>
        <begin position="89"/>
        <end position="109"/>
    </location>
</feature>
<feature type="transmembrane region" description="Helical" evidence="1">
    <location>
        <begin position="31"/>
        <end position="51"/>
    </location>
</feature>
<dbReference type="RefSeq" id="WP_343800183.1">
    <property type="nucleotide sequence ID" value="NZ_BAAADJ010000047.1"/>
</dbReference>
<dbReference type="EMBL" id="BAAADJ010000047">
    <property type="protein sequence ID" value="GAA0336543.1"/>
    <property type="molecule type" value="Genomic_DNA"/>
</dbReference>
<evidence type="ECO:0000313" key="3">
    <source>
        <dbReference type="Proteomes" id="UP001500782"/>
    </source>
</evidence>
<sequence>MKLLQFYPYFIAVVFSGFIYYLIAIDLTDEIGQFIILFSTLIPTIIIARFYHMKFNKAFMISFSFYLVGIAFMYYVFEHVGPYRMSLHRLAFPFYFAVCTIGIVIGFIISKRET</sequence>
<organism evidence="2 3">
    <name type="scientific">Bacillus carboniphilus</name>
    <dbReference type="NCBI Taxonomy" id="86663"/>
    <lineage>
        <taxon>Bacteria</taxon>
        <taxon>Bacillati</taxon>
        <taxon>Bacillota</taxon>
        <taxon>Bacilli</taxon>
        <taxon>Bacillales</taxon>
        <taxon>Bacillaceae</taxon>
        <taxon>Bacillus</taxon>
    </lineage>
</organism>
<keyword evidence="1" id="KW-0472">Membrane</keyword>
<proteinExistence type="predicted"/>
<evidence type="ECO:0008006" key="4">
    <source>
        <dbReference type="Google" id="ProtNLM"/>
    </source>
</evidence>
<evidence type="ECO:0000313" key="2">
    <source>
        <dbReference type="EMBL" id="GAA0336543.1"/>
    </source>
</evidence>
<keyword evidence="1" id="KW-0812">Transmembrane</keyword>
<reference evidence="2 3" key="1">
    <citation type="journal article" date="2019" name="Int. J. Syst. Evol. Microbiol.">
        <title>The Global Catalogue of Microorganisms (GCM) 10K type strain sequencing project: providing services to taxonomists for standard genome sequencing and annotation.</title>
        <authorList>
            <consortium name="The Broad Institute Genomics Platform"/>
            <consortium name="The Broad Institute Genome Sequencing Center for Infectious Disease"/>
            <person name="Wu L."/>
            <person name="Ma J."/>
        </authorList>
    </citation>
    <scope>NUCLEOTIDE SEQUENCE [LARGE SCALE GENOMIC DNA]</scope>
    <source>
        <strain evidence="2 3">JCM 9731</strain>
    </source>
</reference>
<comment type="caution">
    <text evidence="2">The sequence shown here is derived from an EMBL/GenBank/DDBJ whole genome shotgun (WGS) entry which is preliminary data.</text>
</comment>
<keyword evidence="3" id="KW-1185">Reference proteome</keyword>
<accession>A0ABN0WH94</accession>